<dbReference type="OrthoDB" id="157052at2"/>
<dbReference type="RefSeq" id="WP_123932332.1">
    <property type="nucleotide sequence ID" value="NZ_JBPSDP010000017.1"/>
</dbReference>
<dbReference type="AlphaFoldDB" id="A0A3N4GAB8"/>
<evidence type="ECO:0000313" key="1">
    <source>
        <dbReference type="EMBL" id="RPA57516.1"/>
    </source>
</evidence>
<name>A0A3N4GAB8_9ACTN</name>
<protein>
    <submittedName>
        <fullName evidence="1">Uncharacterized protein</fullName>
    </submittedName>
</protein>
<comment type="caution">
    <text evidence="1">The sequence shown here is derived from an EMBL/GenBank/DDBJ whole genome shotgun (WGS) entry which is preliminary data.</text>
</comment>
<sequence length="290" mass="31390">MSSDQISHARRAYETLEPFHILAYFNPGLGAAHQATGLNPHAFYVGARGAPLGECAPTVVTSAFFNFAPASIAKSWPKAVACGLERVSQARWTMLDEQLRTILGERADDPEIARLADVFADAGRTLPYTGRPLAAAWAESPAPTAAHLRLWHAVAILREWRGDNHIAALVVNGLNGIDAAVFHEATLPDPTVRRRSMGREMTLLTRGWSDQDWEASVDRLVDRGLAERAGDGHRLSAAGAALYDDVEATTDALGEQLWAHTELDDALKAIRPYVKAVIDAGVLPGTTRKS</sequence>
<evidence type="ECO:0000313" key="2">
    <source>
        <dbReference type="Proteomes" id="UP000267536"/>
    </source>
</evidence>
<gene>
    <name evidence="1" type="ORF">EF294_18140</name>
</gene>
<dbReference type="Proteomes" id="UP000267536">
    <property type="component" value="Unassembled WGS sequence"/>
</dbReference>
<organism evidence="1 2">
    <name type="scientific">Gordonia oryzae</name>
    <dbReference type="NCBI Taxonomy" id="2487349"/>
    <lineage>
        <taxon>Bacteria</taxon>
        <taxon>Bacillati</taxon>
        <taxon>Actinomycetota</taxon>
        <taxon>Actinomycetes</taxon>
        <taxon>Mycobacteriales</taxon>
        <taxon>Gordoniaceae</taxon>
        <taxon>Gordonia</taxon>
    </lineage>
</organism>
<proteinExistence type="predicted"/>
<dbReference type="NCBIfam" id="NF047719">
    <property type="entry name" value="SCO6745_fam_HTH"/>
    <property type="match status" value="1"/>
</dbReference>
<dbReference type="EMBL" id="RKMH01000016">
    <property type="protein sequence ID" value="RPA57516.1"/>
    <property type="molecule type" value="Genomic_DNA"/>
</dbReference>
<keyword evidence="2" id="KW-1185">Reference proteome</keyword>
<reference evidence="1 2" key="1">
    <citation type="submission" date="2018-11" db="EMBL/GenBank/DDBJ databases">
        <title>Draft genome sequence of Gordonia sp. RS15-1S isolated from rice stems.</title>
        <authorList>
            <person name="Muangham S."/>
        </authorList>
    </citation>
    <scope>NUCLEOTIDE SEQUENCE [LARGE SCALE GENOMIC DNA]</scope>
    <source>
        <strain evidence="1 2">RS15-1S</strain>
    </source>
</reference>
<dbReference type="Pfam" id="PF21863">
    <property type="entry name" value="HTH_67"/>
    <property type="match status" value="1"/>
</dbReference>
<dbReference type="InterPro" id="IPR054058">
    <property type="entry name" value="HTH_67"/>
</dbReference>
<accession>A0A3N4GAB8</accession>